<organism evidence="6 7">
    <name type="scientific">Fusarium duplospermum</name>
    <dbReference type="NCBI Taxonomy" id="1325734"/>
    <lineage>
        <taxon>Eukaryota</taxon>
        <taxon>Fungi</taxon>
        <taxon>Dikarya</taxon>
        <taxon>Ascomycota</taxon>
        <taxon>Pezizomycotina</taxon>
        <taxon>Sordariomycetes</taxon>
        <taxon>Hypocreomycetidae</taxon>
        <taxon>Hypocreales</taxon>
        <taxon>Nectriaceae</taxon>
        <taxon>Fusarium</taxon>
        <taxon>Fusarium solani species complex</taxon>
    </lineage>
</organism>
<reference evidence="6 7" key="1">
    <citation type="submission" date="2017-06" db="EMBL/GenBank/DDBJ databases">
        <title>Comparative genomic analysis of Ambrosia Fusariam Clade fungi.</title>
        <authorList>
            <person name="Stajich J.E."/>
            <person name="Carrillo J."/>
            <person name="Kijimoto T."/>
            <person name="Eskalen A."/>
            <person name="O'Donnell K."/>
            <person name="Kasson M."/>
        </authorList>
    </citation>
    <scope>NUCLEOTIDE SEQUENCE [LARGE SCALE GENOMIC DNA]</scope>
    <source>
        <strain evidence="6 7">NRRL62584</strain>
    </source>
</reference>
<evidence type="ECO:0000256" key="1">
    <source>
        <dbReference type="ARBA" id="ARBA00004141"/>
    </source>
</evidence>
<keyword evidence="3 5" id="KW-1133">Transmembrane helix</keyword>
<dbReference type="InterPro" id="IPR036259">
    <property type="entry name" value="MFS_trans_sf"/>
</dbReference>
<dbReference type="Pfam" id="PF00083">
    <property type="entry name" value="Sugar_tr"/>
    <property type="match status" value="1"/>
</dbReference>
<protein>
    <recommendedName>
        <fullName evidence="8">Major facilitator superfamily (MFS) profile domain-containing protein</fullName>
    </recommendedName>
</protein>
<dbReference type="PANTHER" id="PTHR48022">
    <property type="entry name" value="PLASTIDIC GLUCOSE TRANSPORTER 4"/>
    <property type="match status" value="1"/>
</dbReference>
<keyword evidence="7" id="KW-1185">Reference proteome</keyword>
<accession>A0A428Q6Z3</accession>
<keyword evidence="4 5" id="KW-0472">Membrane</keyword>
<dbReference type="AlphaFoldDB" id="A0A428Q6Z3"/>
<evidence type="ECO:0000256" key="4">
    <source>
        <dbReference type="ARBA" id="ARBA00023136"/>
    </source>
</evidence>
<keyword evidence="2 5" id="KW-0812">Transmembrane</keyword>
<evidence type="ECO:0000313" key="6">
    <source>
        <dbReference type="EMBL" id="RSL61034.1"/>
    </source>
</evidence>
<dbReference type="InterPro" id="IPR005828">
    <property type="entry name" value="MFS_sugar_transport-like"/>
</dbReference>
<proteinExistence type="predicted"/>
<comment type="subcellular location">
    <subcellularLocation>
        <location evidence="1">Membrane</location>
        <topology evidence="1">Multi-pass membrane protein</topology>
    </subcellularLocation>
</comment>
<sequence length="132" mass="14849">MSGATTSPFATAWALFVETPTSRLRVKTVAVGVSLQNSLFKMWQFVIPLIFNPDQAHLGAKTAPIYGGIAVLCLLYLWFFQPETAKRSYEELDEMFMKRVAAQRFKKFKTETEMRGTTAMEMEATAAAKNPE</sequence>
<name>A0A428Q6Z3_9HYPO</name>
<comment type="caution">
    <text evidence="6">The sequence shown here is derived from an EMBL/GenBank/DDBJ whole genome shotgun (WGS) entry which is preliminary data.</text>
</comment>
<dbReference type="GO" id="GO:0016020">
    <property type="term" value="C:membrane"/>
    <property type="evidence" value="ECO:0007669"/>
    <property type="project" value="UniProtKB-SubCell"/>
</dbReference>
<evidence type="ECO:0000256" key="2">
    <source>
        <dbReference type="ARBA" id="ARBA00022692"/>
    </source>
</evidence>
<evidence type="ECO:0008006" key="8">
    <source>
        <dbReference type="Google" id="ProtNLM"/>
    </source>
</evidence>
<dbReference type="InterPro" id="IPR050360">
    <property type="entry name" value="MFS_Sugar_Transporters"/>
</dbReference>
<dbReference type="Proteomes" id="UP000288168">
    <property type="component" value="Unassembled WGS sequence"/>
</dbReference>
<evidence type="ECO:0000256" key="5">
    <source>
        <dbReference type="SAM" id="Phobius"/>
    </source>
</evidence>
<evidence type="ECO:0000256" key="3">
    <source>
        <dbReference type="ARBA" id="ARBA00022989"/>
    </source>
</evidence>
<dbReference type="EMBL" id="NKCI01000054">
    <property type="protein sequence ID" value="RSL61034.1"/>
    <property type="molecule type" value="Genomic_DNA"/>
</dbReference>
<gene>
    <name evidence="6" type="ORF">CEP54_006462</name>
</gene>
<dbReference type="SUPFAM" id="SSF103473">
    <property type="entry name" value="MFS general substrate transporter"/>
    <property type="match status" value="1"/>
</dbReference>
<dbReference type="Gene3D" id="1.20.1250.20">
    <property type="entry name" value="MFS general substrate transporter like domains"/>
    <property type="match status" value="1"/>
</dbReference>
<dbReference type="PANTHER" id="PTHR48022:SF22">
    <property type="entry name" value="MAJOR FACILITATOR SUPERFAMILY (MFS) PROFILE DOMAIN-CONTAINING PROTEIN"/>
    <property type="match status" value="1"/>
</dbReference>
<evidence type="ECO:0000313" key="7">
    <source>
        <dbReference type="Proteomes" id="UP000288168"/>
    </source>
</evidence>
<feature type="transmembrane region" description="Helical" evidence="5">
    <location>
        <begin position="63"/>
        <end position="80"/>
    </location>
</feature>
<dbReference type="GO" id="GO:0005351">
    <property type="term" value="F:carbohydrate:proton symporter activity"/>
    <property type="evidence" value="ECO:0007669"/>
    <property type="project" value="TreeGrafter"/>
</dbReference>
<dbReference type="OrthoDB" id="6612291at2759"/>